<protein>
    <submittedName>
        <fullName evidence="4">Maltooligosyl trehalose synthase Carbohydrate transport protein</fullName>
        <ecNumber evidence="4">3.2.1.1</ecNumber>
    </submittedName>
</protein>
<dbReference type="GO" id="GO:0009313">
    <property type="term" value="P:oligosaccharide catabolic process"/>
    <property type="evidence" value="ECO:0007669"/>
    <property type="project" value="TreeGrafter"/>
</dbReference>
<dbReference type="Pfam" id="PF00128">
    <property type="entry name" value="Alpha-amylase"/>
    <property type="match status" value="1"/>
</dbReference>
<comment type="caution">
    <text evidence="4">The sequence shown here is derived from an EMBL/GenBank/DDBJ whole genome shotgun (WGS) entry which is preliminary data.</text>
</comment>
<dbReference type="Gene3D" id="3.20.20.80">
    <property type="entry name" value="Glycosidases"/>
    <property type="match status" value="1"/>
</dbReference>
<gene>
    <name evidence="4" type="ORF">HLPCO_000786</name>
</gene>
<name>U2DY29_9MOLU</name>
<feature type="chain" id="PRO_5004625474" evidence="2">
    <location>
        <begin position="22"/>
        <end position="550"/>
    </location>
</feature>
<feature type="signal peptide" evidence="2">
    <location>
        <begin position="1"/>
        <end position="21"/>
    </location>
</feature>
<dbReference type="STRING" id="1033810.HLPCO_000786"/>
<sequence length="550" mass="63421">MKSIKLIVVTFIIAILASCGNGDLDVETTDTTKKQQSNELKEKVKNLDANFIESDHHGVYYEIFVRSFADADGDGIGDFKGITEKMPYLADLGIEGIWLMPMFESPSYHGYDVVDYYNVEKDYGTMEDFEEMLAVAEQHGIDVIVDLVINHTSSDHPWFIESKNDEDSKYRDYYTWITSDDERRNEKGAWDQEIWHYYGGSFYAGYFIGNMPDLNFDNEEVKQEVLDVADFWLEKGVDGYRLDAAMHVYGEGEVPENVDYKSKNVLWWHEFRTELQKTYPDIYLVGEVWSDPVTISPYFKSLHSNFNFEIAERILSAVKAGDADGYTNYLEYVYMKYNSKYTGFIDAPFLTNHDEDRVASQLHSDSELKLAADMLFMLSGNPYIYYGEELGLKGVKGGQGIWDMTRRLPMKWSDDLSDPLETTWYTNILNKDVPSVETQLQNPNSLLNHYKNLISIRNANIALEKGEFKAYTMDGVDEPTYLKYSDEEGNEQLLLVIHNMSNYELTINIDTEHVEQIIYNSSDSTTLTIMDPQSTLVVEINNDYSDQYIK</sequence>
<dbReference type="InterPro" id="IPR045857">
    <property type="entry name" value="O16G_dom_2"/>
</dbReference>
<proteinExistence type="inferred from homology"/>
<dbReference type="EC" id="3.2.1.1" evidence="4"/>
<dbReference type="PROSITE" id="PS51257">
    <property type="entry name" value="PROKAR_LIPOPROTEIN"/>
    <property type="match status" value="1"/>
</dbReference>
<dbReference type="InterPro" id="IPR006047">
    <property type="entry name" value="GH13_cat_dom"/>
</dbReference>
<dbReference type="EMBL" id="AFNU02000002">
    <property type="protein sequence ID" value="ERJ13167.1"/>
    <property type="molecule type" value="Genomic_DNA"/>
</dbReference>
<dbReference type="GO" id="GO:0004556">
    <property type="term" value="F:alpha-amylase activity"/>
    <property type="evidence" value="ECO:0007669"/>
    <property type="project" value="UniProtKB-EC"/>
</dbReference>
<accession>U2DY29</accession>
<evidence type="ECO:0000313" key="4">
    <source>
        <dbReference type="EMBL" id="ERJ13167.1"/>
    </source>
</evidence>
<evidence type="ECO:0000313" key="5">
    <source>
        <dbReference type="Proteomes" id="UP000005707"/>
    </source>
</evidence>
<dbReference type="Proteomes" id="UP000005707">
    <property type="component" value="Unassembled WGS sequence"/>
</dbReference>
<dbReference type="RefSeq" id="WP_008826822.1">
    <property type="nucleotide sequence ID" value="NZ_AFNU02000002.1"/>
</dbReference>
<reference evidence="4 5" key="2">
    <citation type="journal article" date="2013" name="PLoS ONE">
        <title>INDIGO - INtegrated Data Warehouse of MIcrobial GenOmes with Examples from the Red Sea Extremophiles.</title>
        <authorList>
            <person name="Alam I."/>
            <person name="Antunes A."/>
            <person name="Kamau A.A."/>
            <person name="Ba Alawi W."/>
            <person name="Kalkatawi M."/>
            <person name="Stingl U."/>
            <person name="Bajic V.B."/>
        </authorList>
    </citation>
    <scope>NUCLEOTIDE SEQUENCE [LARGE SCALE GENOMIC DNA]</scope>
    <source>
        <strain evidence="4 5">SSD-17B</strain>
    </source>
</reference>
<dbReference type="eggNOG" id="COG0366">
    <property type="taxonomic scope" value="Bacteria"/>
</dbReference>
<dbReference type="PANTHER" id="PTHR10357:SF179">
    <property type="entry name" value="NEUTRAL AND BASIC AMINO ACID TRANSPORT PROTEIN RBAT"/>
    <property type="match status" value="1"/>
</dbReference>
<reference evidence="4 5" key="1">
    <citation type="journal article" date="2011" name="J. Bacteriol.">
        <title>Genome sequence of Haloplasma contractile, an unusual contractile bacterium from a deep-sea anoxic brine lake.</title>
        <authorList>
            <person name="Antunes A."/>
            <person name="Alam I."/>
            <person name="El Dorry H."/>
            <person name="Siam R."/>
            <person name="Robertson A."/>
            <person name="Bajic V.B."/>
            <person name="Stingl U."/>
        </authorList>
    </citation>
    <scope>NUCLEOTIDE SEQUENCE [LARGE SCALE GENOMIC DNA]</scope>
    <source>
        <strain evidence="4 5">SSD-17B</strain>
    </source>
</reference>
<comment type="similarity">
    <text evidence="1">Belongs to the glycosyl hydrolase 13 family.</text>
</comment>
<dbReference type="Gene3D" id="3.90.400.10">
    <property type="entry name" value="Oligo-1,6-glucosidase, Domain 2"/>
    <property type="match status" value="1"/>
</dbReference>
<dbReference type="AlphaFoldDB" id="U2DY29"/>
<keyword evidence="2" id="KW-0732">Signal</keyword>
<evidence type="ECO:0000256" key="2">
    <source>
        <dbReference type="SAM" id="SignalP"/>
    </source>
</evidence>
<keyword evidence="5" id="KW-1185">Reference proteome</keyword>
<keyword evidence="4" id="KW-0326">Glycosidase</keyword>
<dbReference type="SUPFAM" id="SSF51445">
    <property type="entry name" value="(Trans)glycosidases"/>
    <property type="match status" value="1"/>
</dbReference>
<evidence type="ECO:0000256" key="1">
    <source>
        <dbReference type="ARBA" id="ARBA00008061"/>
    </source>
</evidence>
<organism evidence="4 5">
    <name type="scientific">Haloplasma contractile SSD-17B</name>
    <dbReference type="NCBI Taxonomy" id="1033810"/>
    <lineage>
        <taxon>Bacteria</taxon>
        <taxon>Bacillati</taxon>
        <taxon>Mycoplasmatota</taxon>
        <taxon>Mollicutes</taxon>
        <taxon>Haloplasmatales</taxon>
        <taxon>Haloplasmataceae</taxon>
        <taxon>Haloplasma</taxon>
    </lineage>
</organism>
<dbReference type="InterPro" id="IPR017853">
    <property type="entry name" value="GH"/>
</dbReference>
<dbReference type="SMART" id="SM00642">
    <property type="entry name" value="Aamy"/>
    <property type="match status" value="1"/>
</dbReference>
<feature type="domain" description="Glycosyl hydrolase family 13 catalytic" evidence="3">
    <location>
        <begin position="62"/>
        <end position="457"/>
    </location>
</feature>
<dbReference type="PANTHER" id="PTHR10357">
    <property type="entry name" value="ALPHA-AMYLASE FAMILY MEMBER"/>
    <property type="match status" value="1"/>
</dbReference>
<evidence type="ECO:0000259" key="3">
    <source>
        <dbReference type="SMART" id="SM00642"/>
    </source>
</evidence>
<keyword evidence="4" id="KW-0378">Hydrolase</keyword>
<dbReference type="InParanoid" id="U2DY29"/>
<dbReference type="OrthoDB" id="9805159at2"/>
<dbReference type="CDD" id="cd11316">
    <property type="entry name" value="AmyAc_bac2_AmyA"/>
    <property type="match status" value="1"/>
</dbReference>